<dbReference type="AlphaFoldDB" id="A0A1H8ERN2"/>
<evidence type="ECO:0000259" key="1">
    <source>
        <dbReference type="Pfam" id="PF00903"/>
    </source>
</evidence>
<dbReference type="PANTHER" id="PTHR33990">
    <property type="entry name" value="PROTEIN YJDN-RELATED"/>
    <property type="match status" value="1"/>
</dbReference>
<dbReference type="Pfam" id="PF00903">
    <property type="entry name" value="Glyoxalase"/>
    <property type="match status" value="1"/>
</dbReference>
<dbReference type="Proteomes" id="UP000198984">
    <property type="component" value="Unassembled WGS sequence"/>
</dbReference>
<name>A0A1H8ERN2_9BACT</name>
<dbReference type="CDD" id="cd06588">
    <property type="entry name" value="PhnB_like"/>
    <property type="match status" value="1"/>
</dbReference>
<dbReference type="STRING" id="573321.SAMN04488505_10913"/>
<dbReference type="InterPro" id="IPR028973">
    <property type="entry name" value="PhnB-like"/>
</dbReference>
<accession>A0A1H8ERN2</accession>
<proteinExistence type="predicted"/>
<organism evidence="2 3">
    <name type="scientific">Chitinophaga rupis</name>
    <dbReference type="NCBI Taxonomy" id="573321"/>
    <lineage>
        <taxon>Bacteria</taxon>
        <taxon>Pseudomonadati</taxon>
        <taxon>Bacteroidota</taxon>
        <taxon>Chitinophagia</taxon>
        <taxon>Chitinophagales</taxon>
        <taxon>Chitinophagaceae</taxon>
        <taxon>Chitinophaga</taxon>
    </lineage>
</organism>
<dbReference type="EMBL" id="FOBB01000009">
    <property type="protein sequence ID" value="SEN22036.1"/>
    <property type="molecule type" value="Genomic_DNA"/>
</dbReference>
<reference evidence="2 3" key="1">
    <citation type="submission" date="2016-10" db="EMBL/GenBank/DDBJ databases">
        <authorList>
            <person name="de Groot N.N."/>
        </authorList>
    </citation>
    <scope>NUCLEOTIDE SEQUENCE [LARGE SCALE GENOMIC DNA]</scope>
    <source>
        <strain evidence="2 3">DSM 21039</strain>
    </source>
</reference>
<feature type="domain" description="Glyoxalase/fosfomycin resistance/dioxygenase" evidence="1">
    <location>
        <begin position="6"/>
        <end position="133"/>
    </location>
</feature>
<dbReference type="PANTHER" id="PTHR33990:SF1">
    <property type="entry name" value="PROTEIN YJDN"/>
    <property type="match status" value="1"/>
</dbReference>
<dbReference type="OrthoDB" id="9795306at2"/>
<evidence type="ECO:0000313" key="3">
    <source>
        <dbReference type="Proteomes" id="UP000198984"/>
    </source>
</evidence>
<sequence>MAAVNPYLTFSNNCAEAFDFYKAAFGTEFLTRMLFSDIPDSKYDEKEGKKVMHVALPIGQGTILMGSDSPAEFGQLREGDNLSIAISAASEEEAKKLFDSLSAGGKVTMPLEKAFWGALFGMFTDKYGVQWMVNYDYEKKN</sequence>
<protein>
    <submittedName>
        <fullName evidence="2">PhnB protein</fullName>
    </submittedName>
</protein>
<dbReference type="SUPFAM" id="SSF54593">
    <property type="entry name" value="Glyoxalase/Bleomycin resistance protein/Dihydroxybiphenyl dioxygenase"/>
    <property type="match status" value="1"/>
</dbReference>
<evidence type="ECO:0000313" key="2">
    <source>
        <dbReference type="EMBL" id="SEN22036.1"/>
    </source>
</evidence>
<keyword evidence="3" id="KW-1185">Reference proteome</keyword>
<dbReference type="Gene3D" id="3.10.180.10">
    <property type="entry name" value="2,3-Dihydroxybiphenyl 1,2-Dioxygenase, domain 1"/>
    <property type="match status" value="1"/>
</dbReference>
<dbReference type="InterPro" id="IPR029068">
    <property type="entry name" value="Glyas_Bleomycin-R_OHBP_Dase"/>
</dbReference>
<dbReference type="InterPro" id="IPR004360">
    <property type="entry name" value="Glyas_Fos-R_dOase_dom"/>
</dbReference>
<dbReference type="RefSeq" id="WP_089919043.1">
    <property type="nucleotide sequence ID" value="NZ_FOBB01000009.1"/>
</dbReference>
<gene>
    <name evidence="2" type="ORF">SAMN04488505_10913</name>
</gene>